<dbReference type="GO" id="GO:0005634">
    <property type="term" value="C:nucleus"/>
    <property type="evidence" value="ECO:0007669"/>
    <property type="project" value="TreeGrafter"/>
</dbReference>
<feature type="domain" description="MATH" evidence="8">
    <location>
        <begin position="21"/>
        <end position="152"/>
    </location>
</feature>
<evidence type="ECO:0000256" key="2">
    <source>
        <dbReference type="ARBA" id="ARBA00009085"/>
    </source>
</evidence>
<dbReference type="Gene3D" id="2.60.210.10">
    <property type="entry name" value="Apoptosis, Tumor Necrosis Factor Receptor Associated Protein 2, Chain A"/>
    <property type="match status" value="1"/>
</dbReference>
<dbReference type="PROSITE" id="PS50144">
    <property type="entry name" value="MATH"/>
    <property type="match status" value="1"/>
</dbReference>
<evidence type="ECO:0000256" key="6">
    <source>
        <dbReference type="ARBA" id="ARBA00022801"/>
    </source>
</evidence>
<dbReference type="Pfam" id="PF00443">
    <property type="entry name" value="UCH"/>
    <property type="match status" value="1"/>
</dbReference>
<evidence type="ECO:0000313" key="11">
    <source>
        <dbReference type="Proteomes" id="UP000615446"/>
    </source>
</evidence>
<protein>
    <recommendedName>
        <fullName evidence="3">ubiquitinyl hydrolase 1</fullName>
        <ecNumber evidence="3">3.4.19.12</ecNumber>
    </recommendedName>
</protein>
<dbReference type="InterPro" id="IPR001394">
    <property type="entry name" value="Peptidase_C19_UCH"/>
</dbReference>
<dbReference type="SUPFAM" id="SSF49599">
    <property type="entry name" value="TRAF domain-like"/>
    <property type="match status" value="1"/>
</dbReference>
<dbReference type="PANTHER" id="PTHR24006">
    <property type="entry name" value="UBIQUITIN CARBOXYL-TERMINAL HYDROLASE"/>
    <property type="match status" value="1"/>
</dbReference>
<dbReference type="InterPro" id="IPR038765">
    <property type="entry name" value="Papain-like_cys_pep_sf"/>
</dbReference>
<dbReference type="InterPro" id="IPR008974">
    <property type="entry name" value="TRAF-like"/>
</dbReference>
<dbReference type="InterPro" id="IPR002083">
    <property type="entry name" value="MATH/TRAF_dom"/>
</dbReference>
<reference evidence="10" key="1">
    <citation type="submission" date="2019-10" db="EMBL/GenBank/DDBJ databases">
        <title>Conservation and host-specific expression of non-tandemly repeated heterogenous ribosome RNA gene in arbuscular mycorrhizal fungi.</title>
        <authorList>
            <person name="Maeda T."/>
            <person name="Kobayashi Y."/>
            <person name="Nakagawa T."/>
            <person name="Ezawa T."/>
            <person name="Yamaguchi K."/>
            <person name="Bino T."/>
            <person name="Nishimoto Y."/>
            <person name="Shigenobu S."/>
            <person name="Kawaguchi M."/>
        </authorList>
    </citation>
    <scope>NUCLEOTIDE SEQUENCE</scope>
    <source>
        <strain evidence="10">HR1</strain>
    </source>
</reference>
<evidence type="ECO:0000256" key="4">
    <source>
        <dbReference type="ARBA" id="ARBA00022670"/>
    </source>
</evidence>
<dbReference type="Pfam" id="PF14533">
    <property type="entry name" value="USP7_C2"/>
    <property type="match status" value="1"/>
</dbReference>
<dbReference type="InterPro" id="IPR050164">
    <property type="entry name" value="Peptidase_C19"/>
</dbReference>
<comment type="similarity">
    <text evidence="2">Belongs to the peptidase C19 family.</text>
</comment>
<dbReference type="Pfam" id="PF22486">
    <property type="entry name" value="MATH_2"/>
    <property type="match status" value="1"/>
</dbReference>
<proteinExistence type="inferred from homology"/>
<dbReference type="Gene3D" id="3.10.20.90">
    <property type="entry name" value="Phosphatidylinositol 3-kinase Catalytic Subunit, Chain A, domain 1"/>
    <property type="match status" value="2"/>
</dbReference>
<evidence type="ECO:0000259" key="8">
    <source>
        <dbReference type="PROSITE" id="PS50144"/>
    </source>
</evidence>
<feature type="domain" description="USP" evidence="9">
    <location>
        <begin position="178"/>
        <end position="478"/>
    </location>
</feature>
<dbReference type="Pfam" id="PF12436">
    <property type="entry name" value="USP7_ICP0_bdg"/>
    <property type="match status" value="1"/>
</dbReference>
<dbReference type="GO" id="GO:0004843">
    <property type="term" value="F:cysteine-type deubiquitinase activity"/>
    <property type="evidence" value="ECO:0007669"/>
    <property type="project" value="UniProtKB-EC"/>
</dbReference>
<comment type="catalytic activity">
    <reaction evidence="1">
        <text>Thiol-dependent hydrolysis of ester, thioester, amide, peptide and isopeptide bonds formed by the C-terminal Gly of ubiquitin (a 76-residue protein attached to proteins as an intracellular targeting signal).</text>
        <dbReference type="EC" id="3.4.19.12"/>
    </reaction>
</comment>
<dbReference type="AlphaFoldDB" id="A0A8H3LV43"/>
<keyword evidence="5" id="KW-0833">Ubl conjugation pathway</keyword>
<dbReference type="Proteomes" id="UP000615446">
    <property type="component" value="Unassembled WGS sequence"/>
</dbReference>
<dbReference type="OrthoDB" id="289038at2759"/>
<dbReference type="InterPro" id="IPR029346">
    <property type="entry name" value="USP_C"/>
</dbReference>
<comment type="caution">
    <text evidence="10">The sequence shown here is derived from an EMBL/GenBank/DDBJ whole genome shotgun (WGS) entry which is preliminary data.</text>
</comment>
<dbReference type="GO" id="GO:0031647">
    <property type="term" value="P:regulation of protein stability"/>
    <property type="evidence" value="ECO:0007669"/>
    <property type="project" value="TreeGrafter"/>
</dbReference>
<evidence type="ECO:0000256" key="7">
    <source>
        <dbReference type="ARBA" id="ARBA00022807"/>
    </source>
</evidence>
<evidence type="ECO:0000313" key="10">
    <source>
        <dbReference type="EMBL" id="GES91829.1"/>
    </source>
</evidence>
<dbReference type="SMART" id="SM00061">
    <property type="entry name" value="MATH"/>
    <property type="match status" value="1"/>
</dbReference>
<sequence>MDYEAVAKKIMQKADHEIEDFNYNTWHVTNWQNLEKRITGPEFNVGGWKWRILLFPFGKDGSNKDFVSIYLDFADIKSAPPGWHLCVQFALALWSPEDTTQYISYHACHRFTAEEQDWGFTRFYTLQRLLTPCESRTRALIENGTTNITAFVRVLKDPTGFLWHNFNRYDSKKETGYVGLVNRGHTSYMNALLQLLYCITYFRKAIYRIPTDGDQPKECILSALQRTFYNLQTSDMTVGTMELLNSFRWCSDSQDLQEFNRLLRDELEAKMEGTGADGTYIKLFAGKIKKYIKCMNVDYVSSHVEDYYDIQLNVKGCTTLRDSLKNYIQEEILEGDNKYYVEGYGSQDFKKGVIFESFPPVLQLQLKRFEYSATKDKIVKVNSRFKYPMEIDLEEFLSKDVDKSNSYKYFLHGVFVRSGMDINKGHYFILIKPKKDDKWFKFDDNRVTPATDKEVLDDNYSCHGIRLTNAYKLVYICESNVNEILSPVVVEDIPYHLRRMYLEEEMITKEQKKEEIKENLTIKVVNTKKIKNYQGFDLANFNEAHTYKIHKSEKYGVFKKNISQTFNILPEHVRFWVLVNRRNKTIRPDSPISESYFNIGMDEVHKKMTSNQNEMKLYMEVADKPINGKIWFPEGNDHIMVFLKYFDPDKQAFEGLGHLYIQKLSKVSDYAHVFCEKKELPSGILLEIYEEINPNVIEKMNPEFSFQQLDVQNGDIICFQKVLSNKEIQEHKIAGRCWNIPDFYKSLITVSFKPKFKNKEPRLKFNLVFGKKCMFNMVAEAVATNLNSDPPKLRLTSAFSASGVPKSIVKKTTTGTLSEMLRTPYLKSSAHVLFYEILDINVVELETKKFFKVYWLGNMVKEEFQEDIDIHLQENTIISELIEEILKKVTLSSPDSIIRLFQVHHNRIQNEFKGDEPIGSIQELTTLYAEEVPLDEISINQNDQIIQVCHFKNDPTLLHGIPFKFVIKYGEKLIDTKTRLQQRLGMSEKDFSKVKISIIPGTLHAKPEYLYDDDVILSEMNLSKENYLGLDHVDKWVKLGVQELFNLKLSVILLIVNNIIPTFQLGSI</sequence>
<dbReference type="SUPFAM" id="SSF54001">
    <property type="entry name" value="Cysteine proteinases"/>
    <property type="match status" value="1"/>
</dbReference>
<dbReference type="GO" id="GO:0005829">
    <property type="term" value="C:cytosol"/>
    <property type="evidence" value="ECO:0007669"/>
    <property type="project" value="TreeGrafter"/>
</dbReference>
<keyword evidence="6" id="KW-0378">Hydrolase</keyword>
<evidence type="ECO:0000256" key="5">
    <source>
        <dbReference type="ARBA" id="ARBA00022786"/>
    </source>
</evidence>
<name>A0A8H3LV43_9GLOM</name>
<dbReference type="PANTHER" id="PTHR24006:SF644">
    <property type="entry name" value="UBIQUITIN CARBOXYL-TERMINAL HYDROLASE 7"/>
    <property type="match status" value="1"/>
</dbReference>
<dbReference type="GO" id="GO:0006508">
    <property type="term" value="P:proteolysis"/>
    <property type="evidence" value="ECO:0007669"/>
    <property type="project" value="UniProtKB-KW"/>
</dbReference>
<organism evidence="10 11">
    <name type="scientific">Rhizophagus clarus</name>
    <dbReference type="NCBI Taxonomy" id="94130"/>
    <lineage>
        <taxon>Eukaryota</taxon>
        <taxon>Fungi</taxon>
        <taxon>Fungi incertae sedis</taxon>
        <taxon>Mucoromycota</taxon>
        <taxon>Glomeromycotina</taxon>
        <taxon>Glomeromycetes</taxon>
        <taxon>Glomerales</taxon>
        <taxon>Glomeraceae</taxon>
        <taxon>Rhizophagus</taxon>
    </lineage>
</organism>
<dbReference type="InterPro" id="IPR024729">
    <property type="entry name" value="USP7_ICP0-binding_dom"/>
</dbReference>
<keyword evidence="4 10" id="KW-0645">Protease</keyword>
<evidence type="ECO:0000256" key="1">
    <source>
        <dbReference type="ARBA" id="ARBA00000707"/>
    </source>
</evidence>
<dbReference type="GO" id="GO:0016579">
    <property type="term" value="P:protein deubiquitination"/>
    <property type="evidence" value="ECO:0007669"/>
    <property type="project" value="InterPro"/>
</dbReference>
<dbReference type="EMBL" id="BLAL01000206">
    <property type="protein sequence ID" value="GES91829.1"/>
    <property type="molecule type" value="Genomic_DNA"/>
</dbReference>
<evidence type="ECO:0000259" key="9">
    <source>
        <dbReference type="PROSITE" id="PS50235"/>
    </source>
</evidence>
<gene>
    <name evidence="10" type="ORF">RCL2_001862900</name>
</gene>
<dbReference type="FunFam" id="2.60.210.10:FF:000011">
    <property type="entry name" value="Ubiquitin carboxyl-terminal hydrolase 7"/>
    <property type="match status" value="1"/>
</dbReference>
<accession>A0A8H3LV43</accession>
<keyword evidence="7" id="KW-0788">Thiol protease</keyword>
<dbReference type="PROSITE" id="PS50235">
    <property type="entry name" value="USP_3"/>
    <property type="match status" value="1"/>
</dbReference>
<dbReference type="Gene3D" id="3.90.70.10">
    <property type="entry name" value="Cysteine proteinases"/>
    <property type="match status" value="1"/>
</dbReference>
<dbReference type="EC" id="3.4.19.12" evidence="3"/>
<dbReference type="InterPro" id="IPR028889">
    <property type="entry name" value="USP"/>
</dbReference>
<evidence type="ECO:0000256" key="3">
    <source>
        <dbReference type="ARBA" id="ARBA00012759"/>
    </source>
</evidence>